<proteinExistence type="inferred from homology"/>
<organism evidence="5 6">
    <name type="scientific">Marinigracilibium pacificum</name>
    <dbReference type="NCBI Taxonomy" id="2729599"/>
    <lineage>
        <taxon>Bacteria</taxon>
        <taxon>Pseudomonadati</taxon>
        <taxon>Bacteroidota</taxon>
        <taxon>Cytophagia</taxon>
        <taxon>Cytophagales</taxon>
        <taxon>Flammeovirgaceae</taxon>
        <taxon>Marinigracilibium</taxon>
    </lineage>
</organism>
<protein>
    <submittedName>
        <fullName evidence="5">Specificity determinant for hsdM and hsdR</fullName>
    </submittedName>
</protein>
<dbReference type="RefSeq" id="WP_169683346.1">
    <property type="nucleotide sequence ID" value="NZ_JABBNU010000010.1"/>
</dbReference>
<dbReference type="GO" id="GO:0003677">
    <property type="term" value="F:DNA binding"/>
    <property type="evidence" value="ECO:0007669"/>
    <property type="project" value="UniProtKB-KW"/>
</dbReference>
<keyword evidence="3" id="KW-0238">DNA-binding</keyword>
<feature type="domain" description="Type I restriction modification DNA specificity" evidence="4">
    <location>
        <begin position="5"/>
        <end position="174"/>
    </location>
</feature>
<dbReference type="GO" id="GO:0009307">
    <property type="term" value="P:DNA restriction-modification system"/>
    <property type="evidence" value="ECO:0007669"/>
    <property type="project" value="UniProtKB-KW"/>
</dbReference>
<dbReference type="AlphaFoldDB" id="A0A848J3D3"/>
<name>A0A848J3D3_9BACT</name>
<dbReference type="SUPFAM" id="SSF116734">
    <property type="entry name" value="DNA methylase specificity domain"/>
    <property type="match status" value="2"/>
</dbReference>
<dbReference type="InterPro" id="IPR051212">
    <property type="entry name" value="Type-I_RE_S_subunit"/>
</dbReference>
<dbReference type="PANTHER" id="PTHR43140:SF1">
    <property type="entry name" value="TYPE I RESTRICTION ENZYME ECOKI SPECIFICITY SUBUNIT"/>
    <property type="match status" value="1"/>
</dbReference>
<dbReference type="Pfam" id="PF01420">
    <property type="entry name" value="Methylase_S"/>
    <property type="match status" value="2"/>
</dbReference>
<accession>A0A848J3D3</accession>
<dbReference type="EMBL" id="JABBNU010000010">
    <property type="protein sequence ID" value="NMM49838.1"/>
    <property type="molecule type" value="Genomic_DNA"/>
</dbReference>
<evidence type="ECO:0000256" key="3">
    <source>
        <dbReference type="ARBA" id="ARBA00023125"/>
    </source>
</evidence>
<gene>
    <name evidence="5" type="ORF">HH304_15630</name>
</gene>
<feature type="domain" description="Type I restriction modification DNA specificity" evidence="4">
    <location>
        <begin position="212"/>
        <end position="368"/>
    </location>
</feature>
<reference evidence="5 6" key="1">
    <citation type="submission" date="2020-04" db="EMBL/GenBank/DDBJ databases">
        <title>Flammeovirgaceae bacterium KN852 isolated from deep sea.</title>
        <authorList>
            <person name="Zhang D.-C."/>
        </authorList>
    </citation>
    <scope>NUCLEOTIDE SEQUENCE [LARGE SCALE GENOMIC DNA]</scope>
    <source>
        <strain evidence="5 6">KN852</strain>
    </source>
</reference>
<comment type="similarity">
    <text evidence="1">Belongs to the type-I restriction system S methylase family.</text>
</comment>
<evidence type="ECO:0000256" key="2">
    <source>
        <dbReference type="ARBA" id="ARBA00022747"/>
    </source>
</evidence>
<comment type="caution">
    <text evidence="5">The sequence shown here is derived from an EMBL/GenBank/DDBJ whole genome shotgun (WGS) entry which is preliminary data.</text>
</comment>
<dbReference type="Proteomes" id="UP000559010">
    <property type="component" value="Unassembled WGS sequence"/>
</dbReference>
<keyword evidence="2" id="KW-0680">Restriction system</keyword>
<dbReference type="Gene3D" id="3.90.220.20">
    <property type="entry name" value="DNA methylase specificity domains"/>
    <property type="match status" value="2"/>
</dbReference>
<evidence type="ECO:0000313" key="5">
    <source>
        <dbReference type="EMBL" id="NMM49838.1"/>
    </source>
</evidence>
<evidence type="ECO:0000313" key="6">
    <source>
        <dbReference type="Proteomes" id="UP000559010"/>
    </source>
</evidence>
<dbReference type="InterPro" id="IPR044946">
    <property type="entry name" value="Restrct_endonuc_typeI_TRD_sf"/>
</dbReference>
<sequence length="413" mass="46406">MNGIPKNWIETSFTDILNIKGGTQPPKSKFISEPKHGYVRLLQIRDFGDKPVPTYVPEENKLQKCTSNDILIARYGASIGRILTGMEGAYNVAMAKVLIPDLIDHRFIYWLLKSNIFQSPILSLQRTAQSGFNKNDLEFINLPIPPLAEQRRIVAKLDALFGHLDNLKAKLNRIPELLKNFRQSVLTQAVTGKLTEEWRVAENIKVGKFTILKELGEVLAGQSPKVSEVNTEGRGEKYITGPEQWDGKKFHKPKWTEFPKRIAPSNSIFITVKGAGVGKTFLGTKAAIGRDIYAFVPEDHINHKFVFYAIKATTAEIITNAKGLIPGLSKSHLQDHKIYYPGKFEQDEIVCRIDKLFSVADSIETQYNSLKDKIDNLPQAILQKAFKGELVPQDPNDEPASVLLERIKGEKGE</sequence>
<evidence type="ECO:0000256" key="1">
    <source>
        <dbReference type="ARBA" id="ARBA00010923"/>
    </source>
</evidence>
<keyword evidence="6" id="KW-1185">Reference proteome</keyword>
<dbReference type="PANTHER" id="PTHR43140">
    <property type="entry name" value="TYPE-1 RESTRICTION ENZYME ECOKI SPECIFICITY PROTEIN"/>
    <property type="match status" value="1"/>
</dbReference>
<dbReference type="InterPro" id="IPR000055">
    <property type="entry name" value="Restrct_endonuc_typeI_TRD"/>
</dbReference>
<evidence type="ECO:0000259" key="4">
    <source>
        <dbReference type="Pfam" id="PF01420"/>
    </source>
</evidence>
<dbReference type="CDD" id="cd17263">
    <property type="entry name" value="RMtype1_S_AbaB8300I-TRD1-CR1_like"/>
    <property type="match status" value="1"/>
</dbReference>